<evidence type="ECO:0008006" key="4">
    <source>
        <dbReference type="Google" id="ProtNLM"/>
    </source>
</evidence>
<dbReference type="EMBL" id="ML732163">
    <property type="protein sequence ID" value="KAB8077936.1"/>
    <property type="molecule type" value="Genomic_DNA"/>
</dbReference>
<organism evidence="2 3">
    <name type="scientific">Aspergillus leporis</name>
    <dbReference type="NCBI Taxonomy" id="41062"/>
    <lineage>
        <taxon>Eukaryota</taxon>
        <taxon>Fungi</taxon>
        <taxon>Dikarya</taxon>
        <taxon>Ascomycota</taxon>
        <taxon>Pezizomycotina</taxon>
        <taxon>Eurotiomycetes</taxon>
        <taxon>Eurotiomycetidae</taxon>
        <taxon>Eurotiales</taxon>
        <taxon>Aspergillaceae</taxon>
        <taxon>Aspergillus</taxon>
        <taxon>Aspergillus subgen. Circumdati</taxon>
    </lineage>
</organism>
<dbReference type="PANTHER" id="PTHR36848">
    <property type="entry name" value="DNA-BINDING PROTEIN (PUTATIVE SECRETED PROTEIN)-RELATED"/>
    <property type="match status" value="1"/>
</dbReference>
<feature type="signal peptide" evidence="1">
    <location>
        <begin position="1"/>
        <end position="19"/>
    </location>
</feature>
<evidence type="ECO:0000313" key="3">
    <source>
        <dbReference type="Proteomes" id="UP000326565"/>
    </source>
</evidence>
<dbReference type="OrthoDB" id="2588159at2759"/>
<accession>A0A5N5XB99</accession>
<evidence type="ECO:0000313" key="2">
    <source>
        <dbReference type="EMBL" id="KAB8077936.1"/>
    </source>
</evidence>
<dbReference type="InterPro" id="IPR053161">
    <property type="entry name" value="Ulvan_degrading_GH"/>
</dbReference>
<dbReference type="Pfam" id="PF17132">
    <property type="entry name" value="Glyco_hydro_106"/>
    <property type="match status" value="1"/>
</dbReference>
<dbReference type="PANTHER" id="PTHR36848:SF2">
    <property type="entry name" value="SECRETED PROTEIN"/>
    <property type="match status" value="1"/>
</dbReference>
<dbReference type="SUPFAM" id="SSF49785">
    <property type="entry name" value="Galactose-binding domain-like"/>
    <property type="match status" value="1"/>
</dbReference>
<keyword evidence="1" id="KW-0732">Signal</keyword>
<dbReference type="AlphaFoldDB" id="A0A5N5XB99"/>
<gene>
    <name evidence="2" type="ORF">BDV29DRAFT_153232</name>
</gene>
<reference evidence="2 3" key="1">
    <citation type="submission" date="2019-04" db="EMBL/GenBank/DDBJ databases">
        <title>Friends and foes A comparative genomics study of 23 Aspergillus species from section Flavi.</title>
        <authorList>
            <consortium name="DOE Joint Genome Institute"/>
            <person name="Kjaerbolling I."/>
            <person name="Vesth T."/>
            <person name="Frisvad J.C."/>
            <person name="Nybo J.L."/>
            <person name="Theobald S."/>
            <person name="Kildgaard S."/>
            <person name="Isbrandt T."/>
            <person name="Kuo A."/>
            <person name="Sato A."/>
            <person name="Lyhne E.K."/>
            <person name="Kogle M.E."/>
            <person name="Wiebenga A."/>
            <person name="Kun R.S."/>
            <person name="Lubbers R.J."/>
            <person name="Makela M.R."/>
            <person name="Barry K."/>
            <person name="Chovatia M."/>
            <person name="Clum A."/>
            <person name="Daum C."/>
            <person name="Haridas S."/>
            <person name="He G."/>
            <person name="LaButti K."/>
            <person name="Lipzen A."/>
            <person name="Mondo S."/>
            <person name="Riley R."/>
            <person name="Salamov A."/>
            <person name="Simmons B.A."/>
            <person name="Magnuson J.K."/>
            <person name="Henrissat B."/>
            <person name="Mortensen U.H."/>
            <person name="Larsen T.O."/>
            <person name="Devries R.P."/>
            <person name="Grigoriev I.V."/>
            <person name="Machida M."/>
            <person name="Baker S.E."/>
            <person name="Andersen M.R."/>
        </authorList>
    </citation>
    <scope>NUCLEOTIDE SEQUENCE [LARGE SCALE GENOMIC DNA]</scope>
    <source>
        <strain evidence="2 3">CBS 151.66</strain>
    </source>
</reference>
<protein>
    <recommendedName>
        <fullName evidence="4">Secreted protein</fullName>
    </recommendedName>
</protein>
<keyword evidence="3" id="KW-1185">Reference proteome</keyword>
<dbReference type="InterPro" id="IPR008979">
    <property type="entry name" value="Galactose-bd-like_sf"/>
</dbReference>
<proteinExistence type="predicted"/>
<feature type="chain" id="PRO_5024870446" description="Secreted protein" evidence="1">
    <location>
        <begin position="20"/>
        <end position="1003"/>
    </location>
</feature>
<evidence type="ECO:0000256" key="1">
    <source>
        <dbReference type="SAM" id="SignalP"/>
    </source>
</evidence>
<name>A0A5N5XB99_9EURO</name>
<sequence length="1003" mass="109868">MQILLLCLAALLLPPHGLAVDDQVNAKIDYGTFKNPAARIRPRFRYWLPDASVDPAVVQKNIKDVGAHGAGGVEFLPYYDYGEAVPGADWATYGFGTPAFVNIFKAALQAHKDAGLVMDFPLGPNQGQGVPASPADEGLQWDLSAASTAVPLNGSLQGQLPGWGTGELVAVVSAQVVSSRNLTNPTASLIPGSEVQPNYTQYVLRNSTLQEWTQNVSSTGEVSLKFSKTGGDEYRLFAFYQHRTLHQNVPSTSNVSGTIFNGGSYAVDHFSAKGAETVTRFWDKYILNDEIKQMLTDVGNYGWEDSLEIKSNISWTPDLPRIFAKKHGYSVKPYLPLLIYKNNNINIQMTAPGTIQCLLDTPDQGSGYVNDFRAALLEGYREYLQSLTQWVNEMGLQSSTQVSYNMPLDALANVPYVNAPECESLQFEDNVDGYRQLVGPAALAGKRVISNEMGAAIYKAYQHTITEVLWEIGRAVAGGVNQFVLHGQTFSGNYIGTTWPGNTPFHYLFPGLYSEKQPSWDHGFAEALNYVARLQYSQQRGQPKYDVVFYNKESATAPNFETVYNETDLIDIGFTYVYLSPDNFALPQAHVKNGTLAPEGLEFRAMIIPRSGNLTSSAVKNIKTFARNGLPVILSGGLPNAYYTKDGNTDSLVKEISSMKGSQNVHIVSPGKVAQKLLSLGIAPRVQVQANGTWYPTWRTDADGVDYLYILSDTVDTSGNVSVATTKRPYFFDPWTGNRTPVLEYQQTSGRIVVPLRFVANQTATIGFSGRAGNASLHANQLPSSVVGYNYGNQTDKIQLHVTSHATDQALKLSNGKTITQMTTHRPAPAYQLSNWTLTVEHWERPANLSDASVIAVKRNTTHELTSLISWQEIPSIANASGIGYYSTALLWPPENNPTDGAYLILPKAVNGARIHVNGHRLPAFDYQAPKVDLGPYLVSGENELTVEVPSVMWNYLRTMLDELRSAGQPPAFELMGVEPPGPVDNVLIGEARIVPYVSVSVA</sequence>
<dbReference type="Proteomes" id="UP000326565">
    <property type="component" value="Unassembled WGS sequence"/>
</dbReference>